<feature type="non-terminal residue" evidence="2">
    <location>
        <position position="109"/>
    </location>
</feature>
<evidence type="ECO:0000313" key="4">
    <source>
        <dbReference type="Proteomes" id="UP000553632"/>
    </source>
</evidence>
<evidence type="ECO:0000313" key="3">
    <source>
        <dbReference type="EMBL" id="KAF4730547.1"/>
    </source>
</evidence>
<dbReference type="Proteomes" id="UP000553632">
    <property type="component" value="Unassembled WGS sequence"/>
</dbReference>
<dbReference type="AlphaFoldDB" id="A0A7J6Q196"/>
<dbReference type="EMBL" id="JABANM010015738">
    <property type="protein sequence ID" value="KAF4730547.1"/>
    <property type="molecule type" value="Genomic_DNA"/>
</dbReference>
<reference evidence="4 5" key="1">
    <citation type="submission" date="2020-04" db="EMBL/GenBank/DDBJ databases">
        <title>Perkinsus olseni comparative genomics.</title>
        <authorList>
            <person name="Bogema D.R."/>
        </authorList>
    </citation>
    <scope>NUCLEOTIDE SEQUENCE [LARGE SCALE GENOMIC DNA]</scope>
    <source>
        <strain evidence="3">ATCC PRA-205</strain>
        <strain evidence="2 4">ATCC PRA-207</strain>
    </source>
</reference>
<evidence type="ECO:0000256" key="1">
    <source>
        <dbReference type="SAM" id="MobiDB-lite"/>
    </source>
</evidence>
<dbReference type="Proteomes" id="UP000574390">
    <property type="component" value="Unassembled WGS sequence"/>
</dbReference>
<evidence type="ECO:0000313" key="5">
    <source>
        <dbReference type="Proteomes" id="UP000574390"/>
    </source>
</evidence>
<feature type="region of interest" description="Disordered" evidence="1">
    <location>
        <begin position="1"/>
        <end position="39"/>
    </location>
</feature>
<keyword evidence="4" id="KW-1185">Reference proteome</keyword>
<comment type="caution">
    <text evidence="2">The sequence shown here is derived from an EMBL/GenBank/DDBJ whole genome shotgun (WGS) entry which is preliminary data.</text>
</comment>
<name>A0A7J6Q196_PEROL</name>
<protein>
    <submittedName>
        <fullName evidence="2">Uncharacterized protein</fullName>
    </submittedName>
</protein>
<organism evidence="2 4">
    <name type="scientific">Perkinsus olseni</name>
    <name type="common">Perkinsus atlanticus</name>
    <dbReference type="NCBI Taxonomy" id="32597"/>
    <lineage>
        <taxon>Eukaryota</taxon>
        <taxon>Sar</taxon>
        <taxon>Alveolata</taxon>
        <taxon>Perkinsozoa</taxon>
        <taxon>Perkinsea</taxon>
        <taxon>Perkinsida</taxon>
        <taxon>Perkinsidae</taxon>
        <taxon>Perkinsus</taxon>
    </lineage>
</organism>
<gene>
    <name evidence="3" type="ORF">FOZ62_007219</name>
    <name evidence="2" type="ORF">FOZ63_026575</name>
</gene>
<proteinExistence type="predicted"/>
<accession>A0A7J6Q196</accession>
<dbReference type="EMBL" id="JABANO010036164">
    <property type="protein sequence ID" value="KAF4702274.1"/>
    <property type="molecule type" value="Genomic_DNA"/>
</dbReference>
<evidence type="ECO:0000313" key="2">
    <source>
        <dbReference type="EMBL" id="KAF4702274.1"/>
    </source>
</evidence>
<sequence>DDSLPSSTPRERLLFDSPRQSARRSEARSGSRTTTRSSDIFDRLFSESVELKKRAAESESAAIKAAKELSSETKALGRSREILERKKLEKYERLYRALGGEHRPTEQIQ</sequence>